<sequence>MDNFQAIVSQFFEWQTSVVARWPLPFLVLPPLLTVGLVVAAATDFKLNTTNETLQVFLPDKMESLSDFKKLVALFPPRDAQRDTYSVFGSKFASVIFEDVEGNAATPQAIKRLAKLHRSIVALRTSDNLSLSTICLRQSENCALHPLAYALEDEEPVLSVQFLLRYPMLKLGDLAIDNALVFGDVKVNESKKDEYGNAPIESAKAIRVFYMLEATEDANRWIRLFLEHMAAYREESSHIFWTSSRSLADEMERNGAVSFIGL</sequence>
<evidence type="ECO:0000313" key="1">
    <source>
        <dbReference type="EMBL" id="KIH67236.1"/>
    </source>
</evidence>
<dbReference type="InterPro" id="IPR051697">
    <property type="entry name" value="Patched_domain-protein"/>
</dbReference>
<dbReference type="Proteomes" id="UP000054047">
    <property type="component" value="Unassembled WGS sequence"/>
</dbReference>
<proteinExistence type="predicted"/>
<keyword evidence="2" id="KW-1185">Reference proteome</keyword>
<gene>
    <name evidence="1" type="ORF">ANCDUO_02432</name>
</gene>
<dbReference type="GO" id="GO:0006897">
    <property type="term" value="P:endocytosis"/>
    <property type="evidence" value="ECO:0007669"/>
    <property type="project" value="TreeGrafter"/>
</dbReference>
<name>A0A0C2HCF9_9BILA</name>
<dbReference type="GO" id="GO:0030659">
    <property type="term" value="C:cytoplasmic vesicle membrane"/>
    <property type="evidence" value="ECO:0007669"/>
    <property type="project" value="TreeGrafter"/>
</dbReference>
<evidence type="ECO:0000313" key="2">
    <source>
        <dbReference type="Proteomes" id="UP000054047"/>
    </source>
</evidence>
<organism evidence="1 2">
    <name type="scientific">Ancylostoma duodenale</name>
    <dbReference type="NCBI Taxonomy" id="51022"/>
    <lineage>
        <taxon>Eukaryota</taxon>
        <taxon>Metazoa</taxon>
        <taxon>Ecdysozoa</taxon>
        <taxon>Nematoda</taxon>
        <taxon>Chromadorea</taxon>
        <taxon>Rhabditida</taxon>
        <taxon>Rhabditina</taxon>
        <taxon>Rhabditomorpha</taxon>
        <taxon>Strongyloidea</taxon>
        <taxon>Ancylostomatidae</taxon>
        <taxon>Ancylostomatinae</taxon>
        <taxon>Ancylostoma</taxon>
    </lineage>
</organism>
<dbReference type="AlphaFoldDB" id="A0A0C2HCF9"/>
<protein>
    <recommendedName>
        <fullName evidence="3">Patched family protein</fullName>
    </recommendedName>
</protein>
<dbReference type="PANTHER" id="PTHR10796:SF96">
    <property type="entry name" value="PATCHED-RELATED PROTEIN 9"/>
    <property type="match status" value="1"/>
</dbReference>
<reference evidence="1 2" key="1">
    <citation type="submission" date="2013-12" db="EMBL/GenBank/DDBJ databases">
        <title>Draft genome of the parsitic nematode Ancylostoma duodenale.</title>
        <authorList>
            <person name="Mitreva M."/>
        </authorList>
    </citation>
    <scope>NUCLEOTIDE SEQUENCE [LARGE SCALE GENOMIC DNA]</scope>
    <source>
        <strain evidence="1 2">Zhejiang</strain>
    </source>
</reference>
<dbReference type="PANTHER" id="PTHR10796">
    <property type="entry name" value="PATCHED-RELATED"/>
    <property type="match status" value="1"/>
</dbReference>
<dbReference type="OrthoDB" id="5860694at2759"/>
<dbReference type="GO" id="GO:0018996">
    <property type="term" value="P:molting cycle, collagen and cuticulin-based cuticle"/>
    <property type="evidence" value="ECO:0007669"/>
    <property type="project" value="TreeGrafter"/>
</dbReference>
<dbReference type="GO" id="GO:0005886">
    <property type="term" value="C:plasma membrane"/>
    <property type="evidence" value="ECO:0007669"/>
    <property type="project" value="TreeGrafter"/>
</dbReference>
<accession>A0A0C2HCF9</accession>
<dbReference type="EMBL" id="KN726778">
    <property type="protein sequence ID" value="KIH67236.1"/>
    <property type="molecule type" value="Genomic_DNA"/>
</dbReference>
<evidence type="ECO:0008006" key="3">
    <source>
        <dbReference type="Google" id="ProtNLM"/>
    </source>
</evidence>